<evidence type="ECO:0000313" key="2">
    <source>
        <dbReference type="Proteomes" id="UP000218387"/>
    </source>
</evidence>
<sequence length="97" mass="11248">MEKINHYNFNELLKASKRLKVDAAAGEDKTMVVFIPICTECGHVFMKLDRIQEVRQERKVQMATTRIVTGKCPECGKEIEGCCIQWEYQQEGEKNHD</sequence>
<reference evidence="1 2" key="1">
    <citation type="submission" date="2018-05" db="EMBL/GenBank/DDBJ databases">
        <title>Genome comparison of Eubacterium sp.</title>
        <authorList>
            <person name="Feng Y."/>
            <person name="Sanchez-Andrea I."/>
            <person name="Stams A.J.M."/>
            <person name="De Vos W.M."/>
        </authorList>
    </citation>
    <scope>NUCLEOTIDE SEQUENCE [LARGE SCALE GENOMIC DNA]</scope>
    <source>
        <strain evidence="1 2">YI</strain>
    </source>
</reference>
<evidence type="ECO:0000313" key="1">
    <source>
        <dbReference type="EMBL" id="QCT71543.1"/>
    </source>
</evidence>
<dbReference type="Proteomes" id="UP000218387">
    <property type="component" value="Chromosome"/>
</dbReference>
<dbReference type="AlphaFoldDB" id="A0A4P9C7W5"/>
<proteinExistence type="predicted"/>
<protein>
    <submittedName>
        <fullName evidence="1">Uncharacterized protein</fullName>
    </submittedName>
</protein>
<accession>A0A4P9C7W5</accession>
<keyword evidence="2" id="KW-1185">Reference proteome</keyword>
<dbReference type="KEGG" id="emt:CPZ25_009455"/>
<dbReference type="RefSeq" id="WP_096920295.1">
    <property type="nucleotide sequence ID" value="NZ_CP029487.1"/>
</dbReference>
<name>A0A4P9C7W5_EUBML</name>
<gene>
    <name evidence="1" type="ORF">CPZ25_009455</name>
</gene>
<dbReference type="EMBL" id="CP029487">
    <property type="protein sequence ID" value="QCT71543.1"/>
    <property type="molecule type" value="Genomic_DNA"/>
</dbReference>
<organism evidence="1 2">
    <name type="scientific">Eubacterium maltosivorans</name>
    <dbReference type="NCBI Taxonomy" id="2041044"/>
    <lineage>
        <taxon>Bacteria</taxon>
        <taxon>Bacillati</taxon>
        <taxon>Bacillota</taxon>
        <taxon>Clostridia</taxon>
        <taxon>Eubacteriales</taxon>
        <taxon>Eubacteriaceae</taxon>
        <taxon>Eubacterium</taxon>
    </lineage>
</organism>